<dbReference type="PANTHER" id="PTHR48019">
    <property type="entry name" value="SERUM RESPONSE FACTOR HOMOLOG"/>
    <property type="match status" value="1"/>
</dbReference>
<dbReference type="InterPro" id="IPR036879">
    <property type="entry name" value="TF_MADSbox_sf"/>
</dbReference>
<keyword evidence="4" id="KW-0804">Transcription</keyword>
<evidence type="ECO:0000259" key="7">
    <source>
        <dbReference type="PROSITE" id="PS50066"/>
    </source>
</evidence>
<accession>A0A8S0VYY8</accession>
<feature type="region of interest" description="Disordered" evidence="6">
    <location>
        <begin position="178"/>
        <end position="410"/>
    </location>
</feature>
<feature type="compositionally biased region" description="Low complexity" evidence="6">
    <location>
        <begin position="358"/>
        <end position="385"/>
    </location>
</feature>
<dbReference type="InterPro" id="IPR050142">
    <property type="entry name" value="MADS-box/MEF2_TF"/>
</dbReference>
<dbReference type="CDD" id="cd00266">
    <property type="entry name" value="MADS_SRF_like"/>
    <property type="match status" value="1"/>
</dbReference>
<dbReference type="GO" id="GO:0045944">
    <property type="term" value="P:positive regulation of transcription by RNA polymerase II"/>
    <property type="evidence" value="ECO:0007669"/>
    <property type="project" value="InterPro"/>
</dbReference>
<evidence type="ECO:0000256" key="2">
    <source>
        <dbReference type="ARBA" id="ARBA00023015"/>
    </source>
</evidence>
<dbReference type="GO" id="GO:0046983">
    <property type="term" value="F:protein dimerization activity"/>
    <property type="evidence" value="ECO:0007669"/>
    <property type="project" value="InterPro"/>
</dbReference>
<dbReference type="PROSITE" id="PS00350">
    <property type="entry name" value="MADS_BOX_1"/>
    <property type="match status" value="1"/>
</dbReference>
<name>A0A8S0VYY8_CYCAE</name>
<feature type="compositionally biased region" description="Low complexity" evidence="6">
    <location>
        <begin position="291"/>
        <end position="305"/>
    </location>
</feature>
<evidence type="ECO:0000256" key="5">
    <source>
        <dbReference type="ARBA" id="ARBA00023242"/>
    </source>
</evidence>
<dbReference type="GO" id="GO:0005634">
    <property type="term" value="C:nucleus"/>
    <property type="evidence" value="ECO:0007669"/>
    <property type="project" value="UniProtKB-SubCell"/>
</dbReference>
<reference evidence="8 9" key="1">
    <citation type="submission" date="2020-01" db="EMBL/GenBank/DDBJ databases">
        <authorList>
            <person name="Gupta K D."/>
        </authorList>
    </citation>
    <scope>NUCLEOTIDE SEQUENCE [LARGE SCALE GENOMIC DNA]</scope>
</reference>
<evidence type="ECO:0000313" key="8">
    <source>
        <dbReference type="EMBL" id="CAA7262931.1"/>
    </source>
</evidence>
<evidence type="ECO:0000256" key="3">
    <source>
        <dbReference type="ARBA" id="ARBA00023125"/>
    </source>
</evidence>
<dbReference type="Gene3D" id="3.40.1810.10">
    <property type="entry name" value="Transcription factor, MADS-box"/>
    <property type="match status" value="1"/>
</dbReference>
<feature type="domain" description="MADS-box" evidence="7">
    <location>
        <begin position="93"/>
        <end position="153"/>
    </location>
</feature>
<dbReference type="EMBL" id="CACVBS010000037">
    <property type="protein sequence ID" value="CAA7262931.1"/>
    <property type="molecule type" value="Genomic_DNA"/>
</dbReference>
<proteinExistence type="predicted"/>
<evidence type="ECO:0000256" key="6">
    <source>
        <dbReference type="SAM" id="MobiDB-lite"/>
    </source>
</evidence>
<protein>
    <recommendedName>
        <fullName evidence="7">MADS-box domain-containing protein</fullName>
    </recommendedName>
</protein>
<keyword evidence="3" id="KW-0238">DNA-binding</keyword>
<evidence type="ECO:0000256" key="1">
    <source>
        <dbReference type="ARBA" id="ARBA00004123"/>
    </source>
</evidence>
<dbReference type="GO" id="GO:0000987">
    <property type="term" value="F:cis-regulatory region sequence-specific DNA binding"/>
    <property type="evidence" value="ECO:0007669"/>
    <property type="project" value="InterPro"/>
</dbReference>
<comment type="subcellular location">
    <subcellularLocation>
        <location evidence="1">Nucleus</location>
    </subcellularLocation>
</comment>
<dbReference type="AlphaFoldDB" id="A0A8S0VYY8"/>
<gene>
    <name evidence="8" type="ORF">AAE3_LOCUS5068</name>
</gene>
<dbReference type="Pfam" id="PF00319">
    <property type="entry name" value="SRF-TF"/>
    <property type="match status" value="1"/>
</dbReference>
<dbReference type="GO" id="GO:0000981">
    <property type="term" value="F:DNA-binding transcription factor activity, RNA polymerase II-specific"/>
    <property type="evidence" value="ECO:0007669"/>
    <property type="project" value="InterPro"/>
</dbReference>
<keyword evidence="5" id="KW-0539">Nucleus</keyword>
<feature type="compositionally biased region" description="Low complexity" evidence="6">
    <location>
        <begin position="206"/>
        <end position="220"/>
    </location>
</feature>
<feature type="compositionally biased region" description="Polar residues" evidence="6">
    <location>
        <begin position="306"/>
        <end position="330"/>
    </location>
</feature>
<dbReference type="FunFam" id="3.40.1810.10:FF:000002">
    <property type="entry name" value="Serum response factor b"/>
    <property type="match status" value="1"/>
</dbReference>
<feature type="compositionally biased region" description="Low complexity" evidence="6">
    <location>
        <begin position="14"/>
        <end position="29"/>
    </location>
</feature>
<dbReference type="PROSITE" id="PS50066">
    <property type="entry name" value="MADS_BOX_2"/>
    <property type="match status" value="1"/>
</dbReference>
<comment type="caution">
    <text evidence="8">The sequence shown here is derived from an EMBL/GenBank/DDBJ whole genome shotgun (WGS) entry which is preliminary data.</text>
</comment>
<dbReference type="Proteomes" id="UP000467700">
    <property type="component" value="Unassembled WGS sequence"/>
</dbReference>
<dbReference type="InterPro" id="IPR002100">
    <property type="entry name" value="TF_MADSbox"/>
</dbReference>
<organism evidence="8 9">
    <name type="scientific">Cyclocybe aegerita</name>
    <name type="common">Black poplar mushroom</name>
    <name type="synonym">Agrocybe aegerita</name>
    <dbReference type="NCBI Taxonomy" id="1973307"/>
    <lineage>
        <taxon>Eukaryota</taxon>
        <taxon>Fungi</taxon>
        <taxon>Dikarya</taxon>
        <taxon>Basidiomycota</taxon>
        <taxon>Agaricomycotina</taxon>
        <taxon>Agaricomycetes</taxon>
        <taxon>Agaricomycetidae</taxon>
        <taxon>Agaricales</taxon>
        <taxon>Agaricineae</taxon>
        <taxon>Bolbitiaceae</taxon>
        <taxon>Cyclocybe</taxon>
    </lineage>
</organism>
<feature type="compositionally biased region" description="Polar residues" evidence="6">
    <location>
        <begin position="253"/>
        <end position="275"/>
    </location>
</feature>
<sequence length="410" mass="42723">MIIFYGFISCHLSTSASPRSPRSKPALSPTSPTMRKRQRTVDHPGGTAPADGLPPPPGSAPVGEDAFINDHEALDSNGEDDEEDEKPKSDKKAGRRKIKIEFIQDKSRRHITFSKRKAGIMKKAYELSTLTGTQVLLLVVSETGLVYTFTTAKLQPLVTQPEGKNLIQACLNAPHGALPSSMPVGPPMTRSSGPMNIPGPPPPANIPGGLSISGGPSSGPLKDDDGDDDHHDDAAAAHGGRPNTGDKRRRRGSSTSQPAQQGSNRGATSPHSPNATIPPPLNIPAGGAPGGQQQHSSHPSASSGQINLGSPTSPQQHHQQVPSTSPATYTGGSYGHHPGQQHQQQHDPAMYSPHMMSGGYSYPGPGAPPAQSGQQLGGLAAAAAQHGTGHWAPPPQQPQVGQGGGHYARR</sequence>
<feature type="compositionally biased region" description="Gly residues" evidence="6">
    <location>
        <begin position="401"/>
        <end position="410"/>
    </location>
</feature>
<keyword evidence="9" id="KW-1185">Reference proteome</keyword>
<dbReference type="PRINTS" id="PR00404">
    <property type="entry name" value="MADSDOMAIN"/>
</dbReference>
<evidence type="ECO:0000256" key="4">
    <source>
        <dbReference type="ARBA" id="ARBA00023163"/>
    </source>
</evidence>
<dbReference type="SMART" id="SM00432">
    <property type="entry name" value="MADS"/>
    <property type="match status" value="1"/>
</dbReference>
<feature type="region of interest" description="Disordered" evidence="6">
    <location>
        <begin position="14"/>
        <end position="96"/>
    </location>
</feature>
<dbReference type="InterPro" id="IPR033897">
    <property type="entry name" value="SRF-like_MADS-box"/>
</dbReference>
<dbReference type="OrthoDB" id="2284405at2759"/>
<evidence type="ECO:0000313" key="9">
    <source>
        <dbReference type="Proteomes" id="UP000467700"/>
    </source>
</evidence>
<keyword evidence="2" id="KW-0805">Transcription regulation</keyword>
<dbReference type="SUPFAM" id="SSF55455">
    <property type="entry name" value="SRF-like"/>
    <property type="match status" value="1"/>
</dbReference>